<organism evidence="2 3">
    <name type="scientific">Sphingomonas anseongensis</name>
    <dbReference type="NCBI Taxonomy" id="2908207"/>
    <lineage>
        <taxon>Bacteria</taxon>
        <taxon>Pseudomonadati</taxon>
        <taxon>Pseudomonadota</taxon>
        <taxon>Alphaproteobacteria</taxon>
        <taxon>Sphingomonadales</taxon>
        <taxon>Sphingomonadaceae</taxon>
        <taxon>Sphingomonas</taxon>
    </lineage>
</organism>
<dbReference type="InterPro" id="IPR025514">
    <property type="entry name" value="DUF4402"/>
</dbReference>
<proteinExistence type="predicted"/>
<accession>A0ABT0RGM7</accession>
<name>A0ABT0RGM7_9SPHN</name>
<comment type="caution">
    <text evidence="2">The sequence shown here is derived from an EMBL/GenBank/DDBJ whole genome shotgun (WGS) entry which is preliminary data.</text>
</comment>
<keyword evidence="1" id="KW-0732">Signal</keyword>
<feature type="signal peptide" evidence="1">
    <location>
        <begin position="1"/>
        <end position="23"/>
    </location>
</feature>
<reference evidence="2" key="1">
    <citation type="submission" date="2022-05" db="EMBL/GenBank/DDBJ databases">
        <authorList>
            <person name="Jo J.-H."/>
            <person name="Im W.-T."/>
        </authorList>
    </citation>
    <scope>NUCLEOTIDE SEQUENCE</scope>
    <source>
        <strain evidence="2">RG327</strain>
    </source>
</reference>
<sequence length="170" mass="17209">MKKVLIVASAVSALALTAAPAEAATPTQQATATARIVQPLTLAWVQDLDLGTIVLSGTGPYTDTISITNAGSFTCGADVTCSGTPQTARYSATGTRDQTLTVTVSPTIALVNQTQTSPDLTLTVDAPTAGSVVLDSTGVTTFDLGGSIDVSDTTADGVYQGTFDVSADYQ</sequence>
<dbReference type="RefSeq" id="WP_249868291.1">
    <property type="nucleotide sequence ID" value="NZ_JAMGBC010000001.1"/>
</dbReference>
<gene>
    <name evidence="2" type="ORF">LZ519_08735</name>
</gene>
<dbReference type="EMBL" id="JAMGBC010000001">
    <property type="protein sequence ID" value="MCL6679393.1"/>
    <property type="molecule type" value="Genomic_DNA"/>
</dbReference>
<feature type="chain" id="PRO_5045562209" evidence="1">
    <location>
        <begin position="24"/>
        <end position="170"/>
    </location>
</feature>
<evidence type="ECO:0000313" key="2">
    <source>
        <dbReference type="EMBL" id="MCL6679393.1"/>
    </source>
</evidence>
<dbReference type="Pfam" id="PF14352">
    <property type="entry name" value="DUF4402"/>
    <property type="match status" value="1"/>
</dbReference>
<evidence type="ECO:0000313" key="3">
    <source>
        <dbReference type="Proteomes" id="UP001165343"/>
    </source>
</evidence>
<evidence type="ECO:0000256" key="1">
    <source>
        <dbReference type="SAM" id="SignalP"/>
    </source>
</evidence>
<dbReference type="Proteomes" id="UP001165343">
    <property type="component" value="Unassembled WGS sequence"/>
</dbReference>
<protein>
    <submittedName>
        <fullName evidence="2">DUF4402 domain-containing protein</fullName>
    </submittedName>
</protein>
<keyword evidence="3" id="KW-1185">Reference proteome</keyword>